<feature type="transmembrane region" description="Helical" evidence="2">
    <location>
        <begin position="37"/>
        <end position="57"/>
    </location>
</feature>
<sequence length="195" mass="22048">MKKSNWIILAVLAVAAGFFLWLWYYLGFNFVDDPFDLVLAVVWWAVVVVLVIGIHTAEKRRQQRVRTVFVGDGAVFNSEKGLMSFEGTKPMQDVVASILENLKYDFTREDLPERDEFDAKYFIRTKEFDVEKKDETQAEEAPLPADPAQPSGSADASEPKKWTGEVVVVETKEERPFDTPEELAAILASLDQKAA</sequence>
<feature type="region of interest" description="Disordered" evidence="1">
    <location>
        <begin position="133"/>
        <end position="164"/>
    </location>
</feature>
<dbReference type="Proteomes" id="UP000587396">
    <property type="component" value="Unassembled WGS sequence"/>
</dbReference>
<protein>
    <submittedName>
        <fullName evidence="3">Uncharacterized protein</fullName>
    </submittedName>
</protein>
<keyword evidence="4" id="KW-1185">Reference proteome</keyword>
<feature type="transmembrane region" description="Helical" evidence="2">
    <location>
        <begin position="7"/>
        <end position="25"/>
    </location>
</feature>
<comment type="caution">
    <text evidence="3">The sequence shown here is derived from an EMBL/GenBank/DDBJ whole genome shotgun (WGS) entry which is preliminary data.</text>
</comment>
<keyword evidence="2" id="KW-0812">Transmembrane</keyword>
<keyword evidence="2" id="KW-0472">Membrane</keyword>
<name>A0A842JG39_9ACTN</name>
<accession>A0A842JG39</accession>
<proteinExistence type="predicted"/>
<organism evidence="3 4">
    <name type="scientific">Gordonibacter massiliensis</name>
    <name type="common">ex Traore et al. 2017</name>
    <dbReference type="NCBI Taxonomy" id="1841863"/>
    <lineage>
        <taxon>Bacteria</taxon>
        <taxon>Bacillati</taxon>
        <taxon>Actinomycetota</taxon>
        <taxon>Coriobacteriia</taxon>
        <taxon>Eggerthellales</taxon>
        <taxon>Eggerthellaceae</taxon>
        <taxon>Gordonibacter</taxon>
    </lineage>
</organism>
<reference evidence="3 4" key="1">
    <citation type="submission" date="2020-08" db="EMBL/GenBank/DDBJ databases">
        <authorList>
            <person name="Liu C."/>
            <person name="Sun Q."/>
        </authorList>
    </citation>
    <scope>NUCLEOTIDE SEQUENCE [LARGE SCALE GENOMIC DNA]</scope>
    <source>
        <strain evidence="3 4">N22</strain>
    </source>
</reference>
<dbReference type="RefSeq" id="WP_185905711.1">
    <property type="nucleotide sequence ID" value="NZ_JACMSE010000008.1"/>
</dbReference>
<dbReference type="EMBL" id="JACMSE010000008">
    <property type="protein sequence ID" value="MBC2889956.1"/>
    <property type="molecule type" value="Genomic_DNA"/>
</dbReference>
<evidence type="ECO:0000313" key="3">
    <source>
        <dbReference type="EMBL" id="MBC2889956.1"/>
    </source>
</evidence>
<keyword evidence="2" id="KW-1133">Transmembrane helix</keyword>
<dbReference type="AlphaFoldDB" id="A0A842JG39"/>
<gene>
    <name evidence="3" type="ORF">H7313_11475</name>
</gene>
<evidence type="ECO:0000313" key="4">
    <source>
        <dbReference type="Proteomes" id="UP000587396"/>
    </source>
</evidence>
<evidence type="ECO:0000256" key="1">
    <source>
        <dbReference type="SAM" id="MobiDB-lite"/>
    </source>
</evidence>
<evidence type="ECO:0000256" key="2">
    <source>
        <dbReference type="SAM" id="Phobius"/>
    </source>
</evidence>